<dbReference type="Gramene" id="VVA13068">
    <property type="protein sequence ID" value="VVA13068"/>
    <property type="gene ID" value="Prudul26B031654"/>
</dbReference>
<dbReference type="EMBL" id="CABIKO010000006">
    <property type="protein sequence ID" value="VVA13068.1"/>
    <property type="molecule type" value="Genomic_DNA"/>
</dbReference>
<dbReference type="PANTHER" id="PTHR31415:SF109">
    <property type="entry name" value="NDR1_HIN1-LIKE PROTEIN 10"/>
    <property type="match status" value="1"/>
</dbReference>
<evidence type="ECO:0000256" key="1">
    <source>
        <dbReference type="ARBA" id="ARBA00004167"/>
    </source>
</evidence>
<name>A0A5E4EGV5_PRUDU</name>
<evidence type="ECO:0000256" key="3">
    <source>
        <dbReference type="ARBA" id="ARBA00022989"/>
    </source>
</evidence>
<dbReference type="GO" id="GO:0098542">
    <property type="term" value="P:defense response to other organism"/>
    <property type="evidence" value="ECO:0007669"/>
    <property type="project" value="InterPro"/>
</dbReference>
<comment type="subcellular location">
    <subcellularLocation>
        <location evidence="1">Membrane</location>
        <topology evidence="1">Single-pass membrane protein</topology>
    </subcellularLocation>
</comment>
<feature type="domain" description="Late embryogenesis abundant protein LEA-2 subgroup" evidence="5">
    <location>
        <begin position="58"/>
        <end position="136"/>
    </location>
</feature>
<evidence type="ECO:0000256" key="4">
    <source>
        <dbReference type="ARBA" id="ARBA00023136"/>
    </source>
</evidence>
<proteinExistence type="predicted"/>
<sequence length="190" mass="21689">MNLWATITLVTFTAYALCIVISLYNHPLIPNSVVTRASLTEFSVTNTTTLHYNLALNISLRNPNKYYRTYYDNIELTASYKNQAFRTVNLNSFYQGVKNTTVLTLSFKGHQHGLVNLSNVTFTAGTHYHIDVKLYLQNVYLVSPRTTWFMGSPQSRSEFTCHLQVPLVNYIDGQASNITTKCDSDFNFFL</sequence>
<dbReference type="OMA" id="GTHYHID"/>
<dbReference type="InterPro" id="IPR004864">
    <property type="entry name" value="LEA_2"/>
</dbReference>
<dbReference type="Proteomes" id="UP000327085">
    <property type="component" value="Chromosome 6"/>
</dbReference>
<dbReference type="PANTHER" id="PTHR31415">
    <property type="entry name" value="OS05G0367900 PROTEIN"/>
    <property type="match status" value="1"/>
</dbReference>
<dbReference type="Pfam" id="PF03168">
    <property type="entry name" value="LEA_2"/>
    <property type="match status" value="1"/>
</dbReference>
<evidence type="ECO:0000256" key="2">
    <source>
        <dbReference type="ARBA" id="ARBA00022692"/>
    </source>
</evidence>
<dbReference type="AlphaFoldDB" id="A0A5E4EGV5"/>
<dbReference type="InParanoid" id="A0A5E4EGV5"/>
<keyword evidence="2" id="KW-0812">Transmembrane</keyword>
<dbReference type="InterPro" id="IPR044839">
    <property type="entry name" value="NDR1-like"/>
</dbReference>
<dbReference type="GO" id="GO:0005886">
    <property type="term" value="C:plasma membrane"/>
    <property type="evidence" value="ECO:0007669"/>
    <property type="project" value="TreeGrafter"/>
</dbReference>
<reference evidence="7" key="1">
    <citation type="journal article" date="2020" name="Plant J.">
        <title>Transposons played a major role in the diversification between the closely related almond and peach genomes: results from the almond genome sequence.</title>
        <authorList>
            <person name="Alioto T."/>
            <person name="Alexiou K.G."/>
            <person name="Bardil A."/>
            <person name="Barteri F."/>
            <person name="Castanera R."/>
            <person name="Cruz F."/>
            <person name="Dhingra A."/>
            <person name="Duval H."/>
            <person name="Fernandez I Marti A."/>
            <person name="Frias L."/>
            <person name="Galan B."/>
            <person name="Garcia J.L."/>
            <person name="Howad W."/>
            <person name="Gomez-Garrido J."/>
            <person name="Gut M."/>
            <person name="Julca I."/>
            <person name="Morata J."/>
            <person name="Puigdomenech P."/>
            <person name="Ribeca P."/>
            <person name="Rubio Cabetas M.J."/>
            <person name="Vlasova A."/>
            <person name="Wirthensohn M."/>
            <person name="Garcia-Mas J."/>
            <person name="Gabaldon T."/>
            <person name="Casacuberta J.M."/>
            <person name="Arus P."/>
        </authorList>
    </citation>
    <scope>NUCLEOTIDE SEQUENCE [LARGE SCALE GENOMIC DNA]</scope>
    <source>
        <strain evidence="7">cv. Texas</strain>
    </source>
</reference>
<protein>
    <submittedName>
        <fullName evidence="6">PREDICTED: YLS9</fullName>
    </submittedName>
</protein>
<keyword evidence="4" id="KW-0472">Membrane</keyword>
<dbReference type="GO" id="GO:0009506">
    <property type="term" value="C:plasmodesma"/>
    <property type="evidence" value="ECO:0007669"/>
    <property type="project" value="TreeGrafter"/>
</dbReference>
<evidence type="ECO:0000313" key="6">
    <source>
        <dbReference type="EMBL" id="VVA13068.1"/>
    </source>
</evidence>
<accession>A0A5E4EGV5</accession>
<evidence type="ECO:0000313" key="7">
    <source>
        <dbReference type="Proteomes" id="UP000327085"/>
    </source>
</evidence>
<evidence type="ECO:0000259" key="5">
    <source>
        <dbReference type="Pfam" id="PF03168"/>
    </source>
</evidence>
<keyword evidence="3" id="KW-1133">Transmembrane helix</keyword>
<gene>
    <name evidence="6" type="ORF">ALMOND_2B031654</name>
</gene>
<organism evidence="6 7">
    <name type="scientific">Prunus dulcis</name>
    <name type="common">Almond</name>
    <name type="synonym">Amygdalus dulcis</name>
    <dbReference type="NCBI Taxonomy" id="3755"/>
    <lineage>
        <taxon>Eukaryota</taxon>
        <taxon>Viridiplantae</taxon>
        <taxon>Streptophyta</taxon>
        <taxon>Embryophyta</taxon>
        <taxon>Tracheophyta</taxon>
        <taxon>Spermatophyta</taxon>
        <taxon>Magnoliopsida</taxon>
        <taxon>eudicotyledons</taxon>
        <taxon>Gunneridae</taxon>
        <taxon>Pentapetalae</taxon>
        <taxon>rosids</taxon>
        <taxon>fabids</taxon>
        <taxon>Rosales</taxon>
        <taxon>Rosaceae</taxon>
        <taxon>Amygdaloideae</taxon>
        <taxon>Amygdaleae</taxon>
        <taxon>Prunus</taxon>
    </lineage>
</organism>